<comment type="caution">
    <text evidence="3">The sequence shown here is derived from an EMBL/GenBank/DDBJ whole genome shotgun (WGS) entry which is preliminary data.</text>
</comment>
<dbReference type="PANTHER" id="PTHR22683">
    <property type="entry name" value="SPORULATION PROTEIN RELATED"/>
    <property type="match status" value="1"/>
</dbReference>
<dbReference type="Pfam" id="PF09397">
    <property type="entry name" value="FtsK_gamma"/>
    <property type="match status" value="1"/>
</dbReference>
<sequence>MSEEEIKNVVTYLKKQDSAQTLDSINLEERAGGSGDSFIGFIDGNDSGDDDELYEDAKQAVIEAGKASTSYLQRKLRVGYSRAARLVDLLEERGVISPADGAKPRKILDDENDQLNEESDDGQINEPEDERRF</sequence>
<evidence type="ECO:0000313" key="4">
    <source>
        <dbReference type="Proteomes" id="UP000230391"/>
    </source>
</evidence>
<dbReference type="InterPro" id="IPR036388">
    <property type="entry name" value="WH-like_DNA-bd_sf"/>
</dbReference>
<evidence type="ECO:0000259" key="2">
    <source>
        <dbReference type="SMART" id="SM00843"/>
    </source>
</evidence>
<dbReference type="SMART" id="SM00843">
    <property type="entry name" value="Ftsk_gamma"/>
    <property type="match status" value="1"/>
</dbReference>
<dbReference type="InterPro" id="IPR050206">
    <property type="entry name" value="FtsK/SpoIIIE/SftA"/>
</dbReference>
<accession>A0A2M8FFN5</accession>
<dbReference type="EMBL" id="PFRD01000013">
    <property type="protein sequence ID" value="PJC56454.1"/>
    <property type="molecule type" value="Genomic_DNA"/>
</dbReference>
<dbReference type="InterPro" id="IPR036390">
    <property type="entry name" value="WH_DNA-bd_sf"/>
</dbReference>
<dbReference type="InterPro" id="IPR018541">
    <property type="entry name" value="Ftsk_gamma"/>
</dbReference>
<dbReference type="Gene3D" id="1.10.10.10">
    <property type="entry name" value="Winged helix-like DNA-binding domain superfamily/Winged helix DNA-binding domain"/>
    <property type="match status" value="1"/>
</dbReference>
<dbReference type="Proteomes" id="UP000230391">
    <property type="component" value="Unassembled WGS sequence"/>
</dbReference>
<dbReference type="AlphaFoldDB" id="A0A2M8FFN5"/>
<feature type="region of interest" description="Disordered" evidence="1">
    <location>
        <begin position="98"/>
        <end position="133"/>
    </location>
</feature>
<feature type="domain" description="FtsK gamma" evidence="2">
    <location>
        <begin position="47"/>
        <end position="112"/>
    </location>
</feature>
<evidence type="ECO:0000256" key="1">
    <source>
        <dbReference type="SAM" id="MobiDB-lite"/>
    </source>
</evidence>
<name>A0A2M8FFN5_9BACT</name>
<evidence type="ECO:0000313" key="3">
    <source>
        <dbReference type="EMBL" id="PJC56454.1"/>
    </source>
</evidence>
<dbReference type="SUPFAM" id="SSF46785">
    <property type="entry name" value="Winged helix' DNA-binding domain"/>
    <property type="match status" value="1"/>
</dbReference>
<protein>
    <recommendedName>
        <fullName evidence="2">FtsK gamma domain-containing protein</fullName>
    </recommendedName>
</protein>
<dbReference type="PANTHER" id="PTHR22683:SF41">
    <property type="entry name" value="DNA TRANSLOCASE FTSK"/>
    <property type="match status" value="1"/>
</dbReference>
<proteinExistence type="predicted"/>
<organism evidence="3 4">
    <name type="scientific">Candidatus Kaiserbacteria bacterium CG_4_9_14_0_2_um_filter_41_32</name>
    <dbReference type="NCBI Taxonomy" id="1974601"/>
    <lineage>
        <taxon>Bacteria</taxon>
        <taxon>Candidatus Kaiseribacteriota</taxon>
    </lineage>
</organism>
<feature type="compositionally biased region" description="Acidic residues" evidence="1">
    <location>
        <begin position="110"/>
        <end position="133"/>
    </location>
</feature>
<gene>
    <name evidence="3" type="ORF">CO026_00210</name>
</gene>
<reference evidence="4" key="1">
    <citation type="submission" date="2017-09" db="EMBL/GenBank/DDBJ databases">
        <title>Depth-based differentiation of microbial function through sediment-hosted aquifers and enrichment of novel symbionts in the deep terrestrial subsurface.</title>
        <authorList>
            <person name="Probst A.J."/>
            <person name="Ladd B."/>
            <person name="Jarett J.K."/>
            <person name="Geller-Mcgrath D.E."/>
            <person name="Sieber C.M.K."/>
            <person name="Emerson J.B."/>
            <person name="Anantharaman K."/>
            <person name="Thomas B.C."/>
            <person name="Malmstrom R."/>
            <person name="Stieglmeier M."/>
            <person name="Klingl A."/>
            <person name="Woyke T."/>
            <person name="Ryan C.M."/>
            <person name="Banfield J.F."/>
        </authorList>
    </citation>
    <scope>NUCLEOTIDE SEQUENCE [LARGE SCALE GENOMIC DNA]</scope>
</reference>